<proteinExistence type="predicted"/>
<feature type="transmembrane region" description="Helical" evidence="1">
    <location>
        <begin position="138"/>
        <end position="155"/>
    </location>
</feature>
<accession>X6M022</accession>
<evidence type="ECO:0000313" key="3">
    <source>
        <dbReference type="Proteomes" id="UP000023152"/>
    </source>
</evidence>
<feature type="transmembrane region" description="Helical" evidence="1">
    <location>
        <begin position="175"/>
        <end position="199"/>
    </location>
</feature>
<evidence type="ECO:0000256" key="1">
    <source>
        <dbReference type="SAM" id="Phobius"/>
    </source>
</evidence>
<gene>
    <name evidence="2" type="ORF">RFI_30157</name>
</gene>
<dbReference type="Proteomes" id="UP000023152">
    <property type="component" value="Unassembled WGS sequence"/>
</dbReference>
<organism evidence="2 3">
    <name type="scientific">Reticulomyxa filosa</name>
    <dbReference type="NCBI Taxonomy" id="46433"/>
    <lineage>
        <taxon>Eukaryota</taxon>
        <taxon>Sar</taxon>
        <taxon>Rhizaria</taxon>
        <taxon>Retaria</taxon>
        <taxon>Foraminifera</taxon>
        <taxon>Monothalamids</taxon>
        <taxon>Reticulomyxidae</taxon>
        <taxon>Reticulomyxa</taxon>
    </lineage>
</organism>
<name>X6M022_RETFI</name>
<keyword evidence="3" id="KW-1185">Reference proteome</keyword>
<reference evidence="2 3" key="1">
    <citation type="journal article" date="2013" name="Curr. Biol.">
        <title>The Genome of the Foraminiferan Reticulomyxa filosa.</title>
        <authorList>
            <person name="Glockner G."/>
            <person name="Hulsmann N."/>
            <person name="Schleicher M."/>
            <person name="Noegel A.A."/>
            <person name="Eichinger L."/>
            <person name="Gallinger C."/>
            <person name="Pawlowski J."/>
            <person name="Sierra R."/>
            <person name="Euteneuer U."/>
            <person name="Pillet L."/>
            <person name="Moustafa A."/>
            <person name="Platzer M."/>
            <person name="Groth M."/>
            <person name="Szafranski K."/>
            <person name="Schliwa M."/>
        </authorList>
    </citation>
    <scope>NUCLEOTIDE SEQUENCE [LARGE SCALE GENOMIC DNA]</scope>
</reference>
<dbReference type="AlphaFoldDB" id="X6M022"/>
<protein>
    <submittedName>
        <fullName evidence="2">Uncharacterized protein</fullName>
    </submittedName>
</protein>
<keyword evidence="1" id="KW-0472">Membrane</keyword>
<keyword evidence="1" id="KW-0812">Transmembrane</keyword>
<sequence length="229" mass="26935">MKKGLSHFLTRTSADHLCWAVSGIDYSKIALPFDNNSAINHLQFRHAKKKKKMVVLRDEPFNDFPKSVQRFKKKKECLMVVLSLKSKHTLKQQELNVSRYKDLILLRLFLFLSPDVNRNWVHCLKKVFFYNTYSTQHFLRILIIFICDMCYLKFFNRYFKKSNVSSNHESLTTTHVPIIFSIIYLFIIEQISISVTACIKYGACYCVLNDVPFGKKIGGPYRVMWLIVD</sequence>
<comment type="caution">
    <text evidence="2">The sequence shown here is derived from an EMBL/GenBank/DDBJ whole genome shotgun (WGS) entry which is preliminary data.</text>
</comment>
<evidence type="ECO:0000313" key="2">
    <source>
        <dbReference type="EMBL" id="ETO07234.1"/>
    </source>
</evidence>
<dbReference type="EMBL" id="ASPP01026354">
    <property type="protein sequence ID" value="ETO07234.1"/>
    <property type="molecule type" value="Genomic_DNA"/>
</dbReference>
<keyword evidence="1" id="KW-1133">Transmembrane helix</keyword>